<evidence type="ECO:0000256" key="10">
    <source>
        <dbReference type="RuleBase" id="RU003983"/>
    </source>
</evidence>
<keyword evidence="1" id="KW-1003">Cell membrane</keyword>
<dbReference type="AlphaFoldDB" id="A0A5E7Q8Z9"/>
<dbReference type="Gene3D" id="3.30.2010.10">
    <property type="entry name" value="Metalloproteases ('zincins'), catalytic domain"/>
    <property type="match status" value="1"/>
</dbReference>
<evidence type="ECO:0000256" key="11">
    <source>
        <dbReference type="SAM" id="Phobius"/>
    </source>
</evidence>
<dbReference type="CDD" id="cd07340">
    <property type="entry name" value="M48B_Htpx_like"/>
    <property type="match status" value="1"/>
</dbReference>
<organism evidence="13 14">
    <name type="scientific">Pseudomonas fluorescens</name>
    <dbReference type="NCBI Taxonomy" id="294"/>
    <lineage>
        <taxon>Bacteria</taxon>
        <taxon>Pseudomonadati</taxon>
        <taxon>Pseudomonadota</taxon>
        <taxon>Gammaproteobacteria</taxon>
        <taxon>Pseudomonadales</taxon>
        <taxon>Pseudomonadaceae</taxon>
        <taxon>Pseudomonas</taxon>
    </lineage>
</organism>
<evidence type="ECO:0000256" key="4">
    <source>
        <dbReference type="ARBA" id="ARBA00022723"/>
    </source>
</evidence>
<evidence type="ECO:0000256" key="1">
    <source>
        <dbReference type="ARBA" id="ARBA00022475"/>
    </source>
</evidence>
<keyword evidence="7 11" id="KW-1133">Transmembrane helix</keyword>
<evidence type="ECO:0000313" key="13">
    <source>
        <dbReference type="EMBL" id="VVP58138.1"/>
    </source>
</evidence>
<dbReference type="EC" id="3.4.24.-" evidence="13"/>
<feature type="transmembrane region" description="Helical" evidence="11">
    <location>
        <begin position="185"/>
        <end position="204"/>
    </location>
</feature>
<dbReference type="PANTHER" id="PTHR43221">
    <property type="entry name" value="PROTEASE HTPX"/>
    <property type="match status" value="1"/>
</dbReference>
<comment type="cofactor">
    <cofactor evidence="10">
        <name>Zn(2+)</name>
        <dbReference type="ChEBI" id="CHEBI:29105"/>
    </cofactor>
    <text evidence="10">Binds 1 zinc ion per subunit.</text>
</comment>
<feature type="transmembrane region" description="Helical" evidence="11">
    <location>
        <begin position="17"/>
        <end position="40"/>
    </location>
</feature>
<evidence type="ECO:0000313" key="14">
    <source>
        <dbReference type="Proteomes" id="UP000375525"/>
    </source>
</evidence>
<proteinExistence type="inferred from homology"/>
<evidence type="ECO:0000256" key="2">
    <source>
        <dbReference type="ARBA" id="ARBA00022670"/>
    </source>
</evidence>
<evidence type="ECO:0000256" key="5">
    <source>
        <dbReference type="ARBA" id="ARBA00022801"/>
    </source>
</evidence>
<protein>
    <submittedName>
        <fullName evidence="13">Protease HtpX</fullName>
        <ecNumber evidence="13">3.4.24.-</ecNumber>
    </submittedName>
</protein>
<evidence type="ECO:0000256" key="9">
    <source>
        <dbReference type="ARBA" id="ARBA00023136"/>
    </source>
</evidence>
<dbReference type="Pfam" id="PF01435">
    <property type="entry name" value="Peptidase_M48"/>
    <property type="match status" value="1"/>
</dbReference>
<gene>
    <name evidence="13" type="primary">htpX_2</name>
    <name evidence="13" type="ORF">PS880_05885</name>
</gene>
<keyword evidence="4" id="KW-0479">Metal-binding</keyword>
<name>A0A5E7Q8Z9_PSEFL</name>
<keyword evidence="8 10" id="KW-0482">Metalloprotease</keyword>
<evidence type="ECO:0000256" key="3">
    <source>
        <dbReference type="ARBA" id="ARBA00022692"/>
    </source>
</evidence>
<dbReference type="RefSeq" id="WP_150782538.1">
    <property type="nucleotide sequence ID" value="NZ_CABVIH010000042.1"/>
</dbReference>
<feature type="transmembrane region" description="Helical" evidence="11">
    <location>
        <begin position="224"/>
        <end position="245"/>
    </location>
</feature>
<dbReference type="GO" id="GO:0004222">
    <property type="term" value="F:metalloendopeptidase activity"/>
    <property type="evidence" value="ECO:0007669"/>
    <property type="project" value="InterPro"/>
</dbReference>
<evidence type="ECO:0000256" key="8">
    <source>
        <dbReference type="ARBA" id="ARBA00023049"/>
    </source>
</evidence>
<keyword evidence="6 10" id="KW-0862">Zinc</keyword>
<feature type="domain" description="Peptidase M48" evidence="12">
    <location>
        <begin position="102"/>
        <end position="326"/>
    </location>
</feature>
<dbReference type="InterPro" id="IPR001915">
    <property type="entry name" value="Peptidase_M48"/>
</dbReference>
<comment type="similarity">
    <text evidence="10">Belongs to the peptidase M48 family.</text>
</comment>
<keyword evidence="9 11" id="KW-0472">Membrane</keyword>
<dbReference type="InterPro" id="IPR050083">
    <property type="entry name" value="HtpX_protease"/>
</dbReference>
<feature type="transmembrane region" description="Helical" evidence="11">
    <location>
        <begin position="52"/>
        <end position="73"/>
    </location>
</feature>
<dbReference type="GO" id="GO:0046872">
    <property type="term" value="F:metal ion binding"/>
    <property type="evidence" value="ECO:0007669"/>
    <property type="project" value="UniProtKB-KW"/>
</dbReference>
<dbReference type="OrthoDB" id="15218at2"/>
<keyword evidence="2 10" id="KW-0645">Protease</keyword>
<evidence type="ECO:0000259" key="12">
    <source>
        <dbReference type="Pfam" id="PF01435"/>
    </source>
</evidence>
<dbReference type="GO" id="GO:0006508">
    <property type="term" value="P:proteolysis"/>
    <property type="evidence" value="ECO:0007669"/>
    <property type="project" value="UniProtKB-KW"/>
</dbReference>
<dbReference type="Proteomes" id="UP000375525">
    <property type="component" value="Unassembled WGS sequence"/>
</dbReference>
<sequence>MNFFEHQDRARSHTARLVFLMCAGVLSLIAVTSGILILILRSQKEIVINASTWQLGLGVSGGVLALVFLGSLYKNLQLRAGGKVIAERLGGQLVSPESQNLDEARVLNVVEEMAIASGASVPALYVLEDASINAFAAGLTPQDAVIGITRGALILLTREELQGLIAHEFSHIYNGDMRLNTRLTAVTYGLLLIGLTGAMILRGISLRGASSNNEKKGNNATQALMMVGGALWVLGYAGMFFGRLIKAAVSREREFLADASAVQFTRNPQSIAGVLKKIGGHTVGSQLKAAHAAEFSHLYFSDGLKFATSSMTATHPPLKVRIQRIDPQWDGQFSIVNFLDETPAPNTIFETDVKPSDSVKELVFDLSAIPHAATSDQSP</sequence>
<evidence type="ECO:0000256" key="6">
    <source>
        <dbReference type="ARBA" id="ARBA00022833"/>
    </source>
</evidence>
<dbReference type="PANTHER" id="PTHR43221:SF2">
    <property type="entry name" value="PROTEASE HTPX HOMOLOG"/>
    <property type="match status" value="1"/>
</dbReference>
<accession>A0A5E7Q8Z9</accession>
<keyword evidence="3 11" id="KW-0812">Transmembrane</keyword>
<dbReference type="EMBL" id="CABVIH010000042">
    <property type="protein sequence ID" value="VVP58138.1"/>
    <property type="molecule type" value="Genomic_DNA"/>
</dbReference>
<evidence type="ECO:0000256" key="7">
    <source>
        <dbReference type="ARBA" id="ARBA00022989"/>
    </source>
</evidence>
<reference evidence="13 14" key="1">
    <citation type="submission" date="2019-09" db="EMBL/GenBank/DDBJ databases">
        <authorList>
            <person name="Chandra G."/>
            <person name="Truman W A."/>
        </authorList>
    </citation>
    <scope>NUCLEOTIDE SEQUENCE [LARGE SCALE GENOMIC DNA]</scope>
    <source>
        <strain evidence="13">PS880</strain>
    </source>
</reference>
<keyword evidence="5 10" id="KW-0378">Hydrolase</keyword>